<dbReference type="InterPro" id="IPR036890">
    <property type="entry name" value="HATPase_C_sf"/>
</dbReference>
<comment type="caution">
    <text evidence="2">The sequence shown here is derived from an EMBL/GenBank/DDBJ whole genome shotgun (WGS) entry which is preliminary data.</text>
</comment>
<sequence>MKCDDPAVLAELLCARLCHDLAGAVGAVGTGVELLADDGVGGELADDALALLAGSAAAAIHRLKFLRVALGGAGCAMSSDQMRAIIGDFLNSRMGEADMVRLEWRDGEQRNWDGDEVKLLLNMVLLARDCLPRGGSVSVERLPAASCGLRITAQGVGMMTAESVKALHATDVSTLRPRGAQGFYTALLASRMSLSINYEDSHDRMVFVTIQKQKNEKGGAGF</sequence>
<reference evidence="3" key="1">
    <citation type="submission" date="2017-12" db="EMBL/GenBank/DDBJ databases">
        <title>Draft genome sequence of Telmatospirillum siberiense 26-4b1T, an acidotolerant peatland alphaproteobacterium potentially involved in sulfur cycling.</title>
        <authorList>
            <person name="Hausmann B."/>
            <person name="Pjevac P."/>
            <person name="Schreck K."/>
            <person name="Herbold C.W."/>
            <person name="Daims H."/>
            <person name="Wagner M."/>
            <person name="Pester M."/>
            <person name="Loy A."/>
        </authorList>
    </citation>
    <scope>NUCLEOTIDE SEQUENCE [LARGE SCALE GENOMIC DNA]</scope>
    <source>
        <strain evidence="3">26-4b1</strain>
    </source>
</reference>
<keyword evidence="3" id="KW-1185">Reference proteome</keyword>
<dbReference type="InterPro" id="IPR018762">
    <property type="entry name" value="ChpT_C"/>
</dbReference>
<dbReference type="Pfam" id="PF10090">
    <property type="entry name" value="HPTransfase"/>
    <property type="match status" value="1"/>
</dbReference>
<evidence type="ECO:0000313" key="2">
    <source>
        <dbReference type="EMBL" id="PKU22316.1"/>
    </source>
</evidence>
<evidence type="ECO:0000259" key="1">
    <source>
        <dbReference type="Pfam" id="PF10090"/>
    </source>
</evidence>
<dbReference type="Proteomes" id="UP000233293">
    <property type="component" value="Unassembled WGS sequence"/>
</dbReference>
<gene>
    <name evidence="2" type="ORF">CWS72_22380</name>
</gene>
<proteinExistence type="predicted"/>
<organism evidence="2 3">
    <name type="scientific">Telmatospirillum siberiense</name>
    <dbReference type="NCBI Taxonomy" id="382514"/>
    <lineage>
        <taxon>Bacteria</taxon>
        <taxon>Pseudomonadati</taxon>
        <taxon>Pseudomonadota</taxon>
        <taxon>Alphaproteobacteria</taxon>
        <taxon>Rhodospirillales</taxon>
        <taxon>Rhodospirillaceae</taxon>
        <taxon>Telmatospirillum</taxon>
    </lineage>
</organism>
<dbReference type="EMBL" id="PIUM01000034">
    <property type="protein sequence ID" value="PKU22316.1"/>
    <property type="molecule type" value="Genomic_DNA"/>
</dbReference>
<protein>
    <recommendedName>
        <fullName evidence="1">Histidine phosphotransferase ChpT C-terminal domain-containing protein</fullName>
    </recommendedName>
</protein>
<dbReference type="Gene3D" id="1.10.287.130">
    <property type="match status" value="1"/>
</dbReference>
<accession>A0A2N3PPK5</accession>
<feature type="domain" description="Histidine phosphotransferase ChpT C-terminal" evidence="1">
    <location>
        <begin position="98"/>
        <end position="202"/>
    </location>
</feature>
<name>A0A2N3PPK5_9PROT</name>
<dbReference type="Gene3D" id="3.30.565.10">
    <property type="entry name" value="Histidine kinase-like ATPase, C-terminal domain"/>
    <property type="match status" value="1"/>
</dbReference>
<evidence type="ECO:0000313" key="3">
    <source>
        <dbReference type="Proteomes" id="UP000233293"/>
    </source>
</evidence>
<dbReference type="AlphaFoldDB" id="A0A2N3PPK5"/>